<dbReference type="STRING" id="323097.Nham_1612"/>
<dbReference type="OrthoDB" id="8456465at2"/>
<dbReference type="eggNOG" id="COG2842">
    <property type="taxonomic scope" value="Bacteria"/>
</dbReference>
<evidence type="ECO:0000313" key="3">
    <source>
        <dbReference type="Proteomes" id="UP000001953"/>
    </source>
</evidence>
<dbReference type="PANTHER" id="PTHR35894:SF5">
    <property type="entry name" value="MU-LIKE PROPHAGE FLUMU DNA TRANSPOSITION PROTEIN B"/>
    <property type="match status" value="1"/>
</dbReference>
<dbReference type="PANTHER" id="PTHR35894">
    <property type="entry name" value="GENERAL SECRETION PATHWAY PROTEIN A-RELATED"/>
    <property type="match status" value="1"/>
</dbReference>
<sequence>MTFVETSVSRDIFRTIDLARELQKNGAIVGRPGVGKSFALAAYVKAANEGIHFDRPVSFFTVTAITGNALRDLFREVANSMSMSIDGSLANMQRQMMQYDLSGRALIIDEAQNLKLQAFRELLHLHDFTNMSLIFCGNSEVLKRVNTDKGVFAQISRRVPIRAEVNSILDEDIDRLSNTFGVEGLDAYKMLRLIGRAHHTDGVVSVLEVARRFASNRVIKSEHIRRACEPFPHYRSALK</sequence>
<gene>
    <name evidence="2" type="ordered locus">Nham_1612</name>
</gene>
<dbReference type="Gene3D" id="3.40.50.300">
    <property type="entry name" value="P-loop containing nucleotide triphosphate hydrolases"/>
    <property type="match status" value="1"/>
</dbReference>
<proteinExistence type="predicted"/>
<name>Q1QMW6_NITHX</name>
<feature type="domain" description="ORC1/DEAH AAA+ ATPase" evidence="1">
    <location>
        <begin position="22"/>
        <end position="144"/>
    </location>
</feature>
<dbReference type="Pfam" id="PF13401">
    <property type="entry name" value="AAA_22"/>
    <property type="match status" value="1"/>
</dbReference>
<dbReference type="GO" id="GO:0016887">
    <property type="term" value="F:ATP hydrolysis activity"/>
    <property type="evidence" value="ECO:0007669"/>
    <property type="project" value="InterPro"/>
</dbReference>
<dbReference type="InterPro" id="IPR027417">
    <property type="entry name" value="P-loop_NTPase"/>
</dbReference>
<dbReference type="Proteomes" id="UP000001953">
    <property type="component" value="Chromosome"/>
</dbReference>
<reference evidence="2 3" key="1">
    <citation type="submission" date="2006-03" db="EMBL/GenBank/DDBJ databases">
        <title>Complete sequence of chromosome of Nitrobacter hamburgensis X14.</title>
        <authorList>
            <consortium name="US DOE Joint Genome Institute"/>
            <person name="Copeland A."/>
            <person name="Lucas S."/>
            <person name="Lapidus A."/>
            <person name="Barry K."/>
            <person name="Detter J.C."/>
            <person name="Glavina del Rio T."/>
            <person name="Hammon N."/>
            <person name="Israni S."/>
            <person name="Dalin E."/>
            <person name="Tice H."/>
            <person name="Pitluck S."/>
            <person name="Chain P."/>
            <person name="Malfatti S."/>
            <person name="Shin M."/>
            <person name="Vergez L."/>
            <person name="Schmutz J."/>
            <person name="Larimer F."/>
            <person name="Land M."/>
            <person name="Hauser L."/>
            <person name="Kyrpides N."/>
            <person name="Ivanova N."/>
            <person name="Ward B."/>
            <person name="Arp D."/>
            <person name="Klotz M."/>
            <person name="Stein L."/>
            <person name="O'Mullan G."/>
            <person name="Starkenburg S."/>
            <person name="Sayavedra L."/>
            <person name="Poret-Peterson A.T."/>
            <person name="Gentry M.E."/>
            <person name="Bruce D."/>
            <person name="Richardson P."/>
        </authorList>
    </citation>
    <scope>NUCLEOTIDE SEQUENCE [LARGE SCALE GENOMIC DNA]</scope>
    <source>
        <strain evidence="3">DSM 10229 / NCIMB 13809 / X14</strain>
    </source>
</reference>
<dbReference type="InterPro" id="IPR052026">
    <property type="entry name" value="ExeA_AAA_ATPase_DNA-bind"/>
</dbReference>
<keyword evidence="3" id="KW-1185">Reference proteome</keyword>
<dbReference type="AlphaFoldDB" id="Q1QMW6"/>
<dbReference type="RefSeq" id="WP_011510116.1">
    <property type="nucleotide sequence ID" value="NC_007964.1"/>
</dbReference>
<dbReference type="EMBL" id="CP000319">
    <property type="protein sequence ID" value="ABE62431.1"/>
    <property type="molecule type" value="Genomic_DNA"/>
</dbReference>
<dbReference type="KEGG" id="nha:Nham_1612"/>
<dbReference type="InterPro" id="IPR049945">
    <property type="entry name" value="AAA_22"/>
</dbReference>
<accession>Q1QMW6</accession>
<evidence type="ECO:0000313" key="2">
    <source>
        <dbReference type="EMBL" id="ABE62431.1"/>
    </source>
</evidence>
<evidence type="ECO:0000259" key="1">
    <source>
        <dbReference type="Pfam" id="PF13401"/>
    </source>
</evidence>
<dbReference type="HOGENOM" id="CLU_1160120_0_0_5"/>
<organism evidence="2 3">
    <name type="scientific">Nitrobacter hamburgensis (strain DSM 10229 / NCIMB 13809 / X14)</name>
    <dbReference type="NCBI Taxonomy" id="323097"/>
    <lineage>
        <taxon>Bacteria</taxon>
        <taxon>Pseudomonadati</taxon>
        <taxon>Pseudomonadota</taxon>
        <taxon>Alphaproteobacteria</taxon>
        <taxon>Hyphomicrobiales</taxon>
        <taxon>Nitrobacteraceae</taxon>
        <taxon>Nitrobacter</taxon>
    </lineage>
</organism>
<protein>
    <recommendedName>
        <fullName evidence="1">ORC1/DEAH AAA+ ATPase domain-containing protein</fullName>
    </recommendedName>
</protein>
<dbReference type="SUPFAM" id="SSF52540">
    <property type="entry name" value="P-loop containing nucleoside triphosphate hydrolases"/>
    <property type="match status" value="1"/>
</dbReference>